<comment type="catalytic activity">
    <reaction evidence="13 17">
        <text>a UDP-3-O-[(3R)-3-hydroxyacyl]-N-acetyl-alpha-D-glucosamine + H2O = a UDP-3-O-[(3R)-3-hydroxyacyl]-alpha-D-glucosamine + acetate</text>
        <dbReference type="Rhea" id="RHEA:67816"/>
        <dbReference type="ChEBI" id="CHEBI:15377"/>
        <dbReference type="ChEBI" id="CHEBI:30089"/>
        <dbReference type="ChEBI" id="CHEBI:137740"/>
        <dbReference type="ChEBI" id="CHEBI:173225"/>
        <dbReference type="EC" id="3.5.1.108"/>
    </reaction>
</comment>
<dbReference type="SUPFAM" id="SSF54637">
    <property type="entry name" value="Thioesterase/thiol ester dehydrase-isomerase"/>
    <property type="match status" value="1"/>
</dbReference>
<dbReference type="NCBIfam" id="NF009667">
    <property type="entry name" value="PRK13188.1"/>
    <property type="match status" value="1"/>
</dbReference>
<comment type="similarity">
    <text evidence="16">In the C-terminal section; belongs to the thioester dehydratase family.</text>
</comment>
<feature type="active site" evidence="18">
    <location>
        <position position="367"/>
    </location>
</feature>
<dbReference type="PANTHER" id="PTHR33694">
    <property type="entry name" value="UDP-3-O-ACYL-N-ACETYLGLUCOSAMINE DEACETYLASE 1, MITOCHONDRIAL-RELATED"/>
    <property type="match status" value="1"/>
</dbReference>
<feature type="binding site" evidence="17">
    <location>
        <position position="79"/>
    </location>
    <ligand>
        <name>Zn(2+)</name>
        <dbReference type="ChEBI" id="CHEBI:29105"/>
    </ligand>
</feature>
<dbReference type="NCBIfam" id="TIGR01750">
    <property type="entry name" value="fabZ"/>
    <property type="match status" value="1"/>
</dbReference>
<evidence type="ECO:0000256" key="5">
    <source>
        <dbReference type="ARBA" id="ARBA00022490"/>
    </source>
</evidence>
<evidence type="ECO:0000256" key="7">
    <source>
        <dbReference type="ARBA" id="ARBA00022556"/>
    </source>
</evidence>
<accession>A0A7H0VHY1</accession>
<keyword evidence="20" id="KW-1185">Reference proteome</keyword>
<feature type="binding site" evidence="17">
    <location>
        <position position="265"/>
    </location>
    <ligand>
        <name>Zn(2+)</name>
        <dbReference type="ChEBI" id="CHEBI:29105"/>
    </ligand>
</feature>
<keyword evidence="8 17" id="KW-0479">Metal-binding</keyword>
<keyword evidence="12 18" id="KW-0456">Lyase</keyword>
<keyword evidence="11 17" id="KW-0443">Lipid metabolism</keyword>
<evidence type="ECO:0000313" key="20">
    <source>
        <dbReference type="Proteomes" id="UP000516305"/>
    </source>
</evidence>
<dbReference type="GO" id="GO:0006633">
    <property type="term" value="P:fatty acid biosynthetic process"/>
    <property type="evidence" value="ECO:0007669"/>
    <property type="project" value="UniProtKB-UniRule"/>
</dbReference>
<dbReference type="EMBL" id="CP060139">
    <property type="protein sequence ID" value="QNR25329.1"/>
    <property type="molecule type" value="Genomic_DNA"/>
</dbReference>
<evidence type="ECO:0000256" key="11">
    <source>
        <dbReference type="ARBA" id="ARBA00023098"/>
    </source>
</evidence>
<evidence type="ECO:0000256" key="12">
    <source>
        <dbReference type="ARBA" id="ARBA00023239"/>
    </source>
</evidence>
<dbReference type="FunFam" id="3.10.129.10:FF:000001">
    <property type="entry name" value="3-hydroxyacyl-[acyl-carrier-protein] dehydratase FabZ"/>
    <property type="match status" value="1"/>
</dbReference>
<evidence type="ECO:0000256" key="13">
    <source>
        <dbReference type="ARBA" id="ARBA00024535"/>
    </source>
</evidence>
<dbReference type="InterPro" id="IPR004463">
    <property type="entry name" value="UDP-acyl_GlcNac_deAcase"/>
</dbReference>
<dbReference type="GO" id="GO:0005737">
    <property type="term" value="C:cytoplasm"/>
    <property type="evidence" value="ECO:0007669"/>
    <property type="project" value="UniProtKB-SubCell"/>
</dbReference>
<comment type="similarity">
    <text evidence="17">Belongs to the LpxC family.</text>
</comment>
<dbReference type="HAMAP" id="MF_00406">
    <property type="entry name" value="FabZ"/>
    <property type="match status" value="1"/>
</dbReference>
<dbReference type="RefSeq" id="WP_210759856.1">
    <property type="nucleotide sequence ID" value="NZ_CP060139.1"/>
</dbReference>
<dbReference type="KEGG" id="chyd:H4K34_05675"/>
<dbReference type="CDD" id="cd01288">
    <property type="entry name" value="FabZ"/>
    <property type="match status" value="1"/>
</dbReference>
<dbReference type="NCBIfam" id="TIGR00325">
    <property type="entry name" value="lpxC"/>
    <property type="match status" value="1"/>
</dbReference>
<keyword evidence="10 17" id="KW-0862">Zinc</keyword>
<comment type="function">
    <text evidence="2 17">Catalyzes the hydrolysis of UDP-3-O-myristoyl-N-acetylglucosamine to form UDP-3-O-myristoylglucosamine and acetate, the committed step in lipid A biosynthesis.</text>
</comment>
<dbReference type="SUPFAM" id="SSF54211">
    <property type="entry name" value="Ribosomal protein S5 domain 2-like"/>
    <property type="match status" value="2"/>
</dbReference>
<dbReference type="Pfam" id="PF07977">
    <property type="entry name" value="FabA"/>
    <property type="match status" value="1"/>
</dbReference>
<dbReference type="InterPro" id="IPR013114">
    <property type="entry name" value="FabA_FabZ"/>
</dbReference>
<gene>
    <name evidence="18" type="primary">fabZ</name>
    <name evidence="17" type="synonym">lpxC</name>
    <name evidence="19" type="ORF">H4K34_05675</name>
</gene>
<feature type="binding site" evidence="17">
    <location>
        <position position="261"/>
    </location>
    <ligand>
        <name>Zn(2+)</name>
        <dbReference type="ChEBI" id="CHEBI:29105"/>
    </ligand>
</feature>
<dbReference type="PANTHER" id="PTHR33694:SF1">
    <property type="entry name" value="UDP-3-O-ACYL-N-ACETYLGLUCOSAMINE DEACETYLASE 1, MITOCHONDRIAL-RELATED"/>
    <property type="match status" value="1"/>
</dbReference>
<evidence type="ECO:0000256" key="18">
    <source>
        <dbReference type="HAMAP-Rule" id="MF_00406"/>
    </source>
</evidence>
<reference evidence="19 20" key="1">
    <citation type="submission" date="2020-08" db="EMBL/GenBank/DDBJ databases">
        <title>Croceimicrobium hydrocarbonivorans gen. nov., sp. nov., a novel marine bacterium isolated from a bacterial consortium that degrades polyethylene terephthalate.</title>
        <authorList>
            <person name="Liu R."/>
        </authorList>
    </citation>
    <scope>NUCLEOTIDE SEQUENCE [LARGE SCALE GENOMIC DNA]</scope>
    <source>
        <strain evidence="19 20">A20-9</strain>
    </source>
</reference>
<dbReference type="Proteomes" id="UP000516305">
    <property type="component" value="Chromosome"/>
</dbReference>
<keyword evidence="5 18" id="KW-0963">Cytoplasm</keyword>
<dbReference type="HAMAP" id="MF_00388">
    <property type="entry name" value="LpxC"/>
    <property type="match status" value="1"/>
</dbReference>
<evidence type="ECO:0000256" key="16">
    <source>
        <dbReference type="ARBA" id="ARBA00061355"/>
    </source>
</evidence>
<dbReference type="Gene3D" id="3.30.1700.10">
    <property type="entry name" value="lpxc deacetylase, domain 2"/>
    <property type="match status" value="1"/>
</dbReference>
<organism evidence="19 20">
    <name type="scientific">Croceimicrobium hydrocarbonivorans</name>
    <dbReference type="NCBI Taxonomy" id="2761580"/>
    <lineage>
        <taxon>Bacteria</taxon>
        <taxon>Pseudomonadati</taxon>
        <taxon>Bacteroidota</taxon>
        <taxon>Flavobacteriia</taxon>
        <taxon>Flavobacteriales</taxon>
        <taxon>Owenweeksiaceae</taxon>
        <taxon>Croceimicrobium</taxon>
    </lineage>
</organism>
<dbReference type="Pfam" id="PF03331">
    <property type="entry name" value="LpxC"/>
    <property type="match status" value="2"/>
</dbReference>
<dbReference type="AlphaFoldDB" id="A0A7H0VHY1"/>
<dbReference type="GO" id="GO:0016020">
    <property type="term" value="C:membrane"/>
    <property type="evidence" value="ECO:0007669"/>
    <property type="project" value="GOC"/>
</dbReference>
<feature type="active site" description="Proton donor" evidence="17">
    <location>
        <position position="288"/>
    </location>
</feature>
<keyword evidence="9 17" id="KW-0378">Hydrolase</keyword>
<evidence type="ECO:0000256" key="1">
    <source>
        <dbReference type="ARBA" id="ARBA00001947"/>
    </source>
</evidence>
<dbReference type="InterPro" id="IPR029069">
    <property type="entry name" value="HotDog_dom_sf"/>
</dbReference>
<dbReference type="EC" id="3.5.1.108" evidence="17"/>
<dbReference type="InterPro" id="IPR011334">
    <property type="entry name" value="UDP-acyl_GlcNac_deAcase_C"/>
</dbReference>
<evidence type="ECO:0000313" key="19">
    <source>
        <dbReference type="EMBL" id="QNR25329.1"/>
    </source>
</evidence>
<evidence type="ECO:0000256" key="9">
    <source>
        <dbReference type="ARBA" id="ARBA00022801"/>
    </source>
</evidence>
<dbReference type="GO" id="GO:0046872">
    <property type="term" value="F:metal ion binding"/>
    <property type="evidence" value="ECO:0007669"/>
    <property type="project" value="UniProtKB-KW"/>
</dbReference>
<dbReference type="EC" id="4.2.1.59" evidence="18"/>
<protein>
    <recommendedName>
        <fullName evidence="17 18">Multifunctional fusion protein</fullName>
    </recommendedName>
    <domain>
        <recommendedName>
            <fullName evidence="18">3-hydroxyacyl-[acyl-carrier-protein] dehydratase FabZ</fullName>
            <ecNumber evidence="18">4.2.1.59</ecNumber>
        </recommendedName>
        <alternativeName>
            <fullName evidence="18">(3R)-hydroxymyristoyl-[acyl-carrier-protein] dehydratase</fullName>
        </alternativeName>
        <alternativeName>
            <fullName evidence="18">Beta-hydroxyacyl-ACP dehydratase</fullName>
            <shortName evidence="18">(3R)-hydroxymyristoyl-ACP dehydrase</shortName>
        </alternativeName>
    </domain>
    <domain>
        <recommendedName>
            <fullName evidence="17">UDP-3-O-acyl-N-acetylglucosamine deacetylase</fullName>
            <shortName evidence="17">UDP-3-O-acyl-GlcNAc deacetylase</shortName>
            <ecNumber evidence="17">3.5.1.108</ecNumber>
        </recommendedName>
        <alternativeName>
            <fullName evidence="17">UDP-3-O-[R-3-hydroxymyristoyl]-N-acetylglucosamine deacetylase</fullName>
        </alternativeName>
    </domain>
</protein>
<dbReference type="GO" id="GO:0103117">
    <property type="term" value="F:UDP-3-O-acyl-N-acetylglucosamine deacetylase activity"/>
    <property type="evidence" value="ECO:0007669"/>
    <property type="project" value="UniProtKB-UniRule"/>
</dbReference>
<comment type="catalytic activity">
    <reaction evidence="18">
        <text>a (3R)-hydroxyacyl-[ACP] = a (2E)-enoyl-[ACP] + H2O</text>
        <dbReference type="Rhea" id="RHEA:13097"/>
        <dbReference type="Rhea" id="RHEA-COMP:9925"/>
        <dbReference type="Rhea" id="RHEA-COMP:9945"/>
        <dbReference type="ChEBI" id="CHEBI:15377"/>
        <dbReference type="ChEBI" id="CHEBI:78784"/>
        <dbReference type="ChEBI" id="CHEBI:78827"/>
        <dbReference type="EC" id="4.2.1.59"/>
    </reaction>
</comment>
<comment type="similarity">
    <text evidence="18">Belongs to the thioester dehydratase family. FabZ subfamily.</text>
</comment>
<dbReference type="InterPro" id="IPR015870">
    <property type="entry name" value="UDP-acyl_N-AcGlcN_deAcase_N"/>
</dbReference>
<evidence type="ECO:0000256" key="6">
    <source>
        <dbReference type="ARBA" id="ARBA00022516"/>
    </source>
</evidence>
<evidence type="ECO:0000256" key="8">
    <source>
        <dbReference type="ARBA" id="ARBA00022723"/>
    </source>
</evidence>
<dbReference type="InterPro" id="IPR010084">
    <property type="entry name" value="FabZ"/>
</dbReference>
<comment type="function">
    <text evidence="14 18">Involved in unsaturated fatty acids biosynthesis. Catalyzes the dehydration of short chain beta-hydroxyacyl-ACPs and long chain saturated and unsaturated beta-hydroxyacyl-ACPs.</text>
</comment>
<proteinExistence type="inferred from homology"/>
<evidence type="ECO:0000256" key="2">
    <source>
        <dbReference type="ARBA" id="ARBA00002923"/>
    </source>
</evidence>
<evidence type="ECO:0000256" key="15">
    <source>
        <dbReference type="ARBA" id="ARBA00061221"/>
    </source>
</evidence>
<comment type="subcellular location">
    <subcellularLocation>
        <location evidence="3 18">Cytoplasm</location>
    </subcellularLocation>
</comment>
<keyword evidence="7 17" id="KW-0441">Lipid A biosynthesis</keyword>
<evidence type="ECO:0000256" key="14">
    <source>
        <dbReference type="ARBA" id="ARBA00025049"/>
    </source>
</evidence>
<evidence type="ECO:0000256" key="17">
    <source>
        <dbReference type="HAMAP-Rule" id="MF_00388"/>
    </source>
</evidence>
<sequence length="466" mass="51258">MSKPQNTLSQSVKISGFGLHTGAEVSLHFQPAAVDYGVVFKRVDLDGAPEVPALASFVTHTERGTTLEKGAAAVSTVEHVLAALTGLDIDNCLIEVDGPEMPIMDGSSLPFVKVLEEAGTQAQDKDKQYFEIKESIRFYDAEEDVELIAVPADEYQVSVMVDYGTKVLGSQSAQLNKMSDFKSEIAPCRTFSFLHELELLLDHGLIRGGDLNNAIVYVDQELSPEKLEKLKKAFKKDQVSVKSNGILDNLDLHFTNEAARHKLLDVIGDLRLVGAPIKGKIIASKPGHKANTTFAKLLAKAMKEQMQRADIPAYDPDQKPVYNVTEIQHILPHRPPFLLVDKVMEISEDHVMAVKSVTMNEPFFEGHFPGAPVMPGVLQVEAMAQAGGILALSTVPDPENYLTYFLKIDNVRFKKQVVPGDTLIFKLVMTEPIRRGIVKMTGKAYVGSSLVCEAEMMAQIVKEKNK</sequence>
<dbReference type="Gene3D" id="3.10.129.10">
    <property type="entry name" value="Hotdog Thioesterase"/>
    <property type="match status" value="1"/>
</dbReference>
<dbReference type="GO" id="GO:0009245">
    <property type="term" value="P:lipid A biosynthetic process"/>
    <property type="evidence" value="ECO:0007669"/>
    <property type="project" value="UniProtKB-UniRule"/>
</dbReference>
<dbReference type="InterPro" id="IPR020568">
    <property type="entry name" value="Ribosomal_Su5_D2-typ_SF"/>
</dbReference>
<dbReference type="UniPathway" id="UPA00359">
    <property type="reaction ID" value="UER00478"/>
</dbReference>
<dbReference type="GO" id="GO:0019171">
    <property type="term" value="F:(3R)-hydroxyacyl-[acyl-carrier-protein] dehydratase activity"/>
    <property type="evidence" value="ECO:0007669"/>
    <property type="project" value="UniProtKB-EC"/>
</dbReference>
<name>A0A7H0VHY1_9FLAO</name>
<dbReference type="NCBIfam" id="NF000582">
    <property type="entry name" value="PRK00006.1"/>
    <property type="match status" value="1"/>
</dbReference>
<comment type="similarity">
    <text evidence="15">In the N-terminal section; belongs to the LpxC family.</text>
</comment>
<evidence type="ECO:0000256" key="4">
    <source>
        <dbReference type="ARBA" id="ARBA00005002"/>
    </source>
</evidence>
<comment type="cofactor">
    <cofactor evidence="1 17">
        <name>Zn(2+)</name>
        <dbReference type="ChEBI" id="CHEBI:29105"/>
    </cofactor>
</comment>
<comment type="pathway">
    <text evidence="4 17">Glycolipid biosynthesis; lipid IV(A) biosynthesis; lipid IV(A) from (3R)-3-hydroxytetradecanoyl-[acyl-carrier-protein] and UDP-N-acetyl-alpha-D-glucosamine: step 2/6.</text>
</comment>
<keyword evidence="6 17" id="KW-0444">Lipid biosynthesis</keyword>
<dbReference type="Gene3D" id="3.30.230.20">
    <property type="entry name" value="lpxc deacetylase, domain 1"/>
    <property type="match status" value="1"/>
</dbReference>
<evidence type="ECO:0000256" key="3">
    <source>
        <dbReference type="ARBA" id="ARBA00004496"/>
    </source>
</evidence>
<evidence type="ECO:0000256" key="10">
    <source>
        <dbReference type="ARBA" id="ARBA00022833"/>
    </source>
</evidence>